<evidence type="ECO:0000256" key="1">
    <source>
        <dbReference type="SAM" id="MobiDB-lite"/>
    </source>
</evidence>
<feature type="compositionally biased region" description="Polar residues" evidence="1">
    <location>
        <begin position="110"/>
        <end position="119"/>
    </location>
</feature>
<accession>A0A0V1LM76</accession>
<name>A0A0V1LM76_9BILA</name>
<feature type="region of interest" description="Disordered" evidence="1">
    <location>
        <begin position="110"/>
        <end position="139"/>
    </location>
</feature>
<keyword evidence="3" id="KW-1185">Reference proteome</keyword>
<reference evidence="2 3" key="1">
    <citation type="submission" date="2015-05" db="EMBL/GenBank/DDBJ databases">
        <title>Evolution of Trichinella species and genotypes.</title>
        <authorList>
            <person name="Korhonen P.K."/>
            <person name="Edoardo P."/>
            <person name="Giuseppe L.R."/>
            <person name="Gasser R.B."/>
        </authorList>
    </citation>
    <scope>NUCLEOTIDE SEQUENCE [LARGE SCALE GENOMIC DNA]</scope>
    <source>
        <strain evidence="2">ISS10</strain>
    </source>
</reference>
<feature type="region of interest" description="Disordered" evidence="1">
    <location>
        <begin position="57"/>
        <end position="91"/>
    </location>
</feature>
<dbReference type="AlphaFoldDB" id="A0A0V1LM76"/>
<evidence type="ECO:0000313" key="2">
    <source>
        <dbReference type="EMBL" id="KRZ60600.1"/>
    </source>
</evidence>
<dbReference type="Proteomes" id="UP000054721">
    <property type="component" value="Unassembled WGS sequence"/>
</dbReference>
<evidence type="ECO:0000313" key="3">
    <source>
        <dbReference type="Proteomes" id="UP000054721"/>
    </source>
</evidence>
<organism evidence="2 3">
    <name type="scientific">Trichinella nativa</name>
    <dbReference type="NCBI Taxonomy" id="6335"/>
    <lineage>
        <taxon>Eukaryota</taxon>
        <taxon>Metazoa</taxon>
        <taxon>Ecdysozoa</taxon>
        <taxon>Nematoda</taxon>
        <taxon>Enoplea</taxon>
        <taxon>Dorylaimia</taxon>
        <taxon>Trichinellida</taxon>
        <taxon>Trichinellidae</taxon>
        <taxon>Trichinella</taxon>
    </lineage>
</organism>
<feature type="compositionally biased region" description="Polar residues" evidence="1">
    <location>
        <begin position="73"/>
        <end position="91"/>
    </location>
</feature>
<dbReference type="EMBL" id="JYDW01000027">
    <property type="protein sequence ID" value="KRZ60600.1"/>
    <property type="molecule type" value="Genomic_DNA"/>
</dbReference>
<dbReference type="OrthoDB" id="16284at2759"/>
<gene>
    <name evidence="2" type="ORF">T02_3342</name>
</gene>
<proteinExistence type="predicted"/>
<sequence length="280" mass="31001">MANVVSTPRRTLTKKPAPMAKPWQKLSTKLASRFRPAATKRLERWSSCLTAHFSTEKQKNKPITVHQPAVATPSASVERQMSGSRCRNTSPIKLPTAKLSRRFKLRQPAQPTLLSTCSGKNRAGATPADTTTPAASRQQSQLVRRCSHCSLLLNVSCGKKQELTSVDLVADGVAVVSPKLKFTTTNNNNNNNGTKNTDKIREQVNTADLGYSMIASSSSSFSAVMPCLDARSASRPEFSTYAHARTHSRTHCLEKNWSFYRYRILLNDAQIDKNYQSQTD</sequence>
<feature type="compositionally biased region" description="Low complexity" evidence="1">
    <location>
        <begin position="125"/>
        <end position="135"/>
    </location>
</feature>
<protein>
    <submittedName>
        <fullName evidence="2">Uncharacterized protein</fullName>
    </submittedName>
</protein>
<comment type="caution">
    <text evidence="2">The sequence shown here is derived from an EMBL/GenBank/DDBJ whole genome shotgun (WGS) entry which is preliminary data.</text>
</comment>